<dbReference type="GO" id="GO:0015344">
    <property type="term" value="F:siderophore uptake transmembrane transporter activity"/>
    <property type="evidence" value="ECO:0007669"/>
    <property type="project" value="TreeGrafter"/>
</dbReference>
<organism evidence="17 18">
    <name type="scientific">Sphingomonas changnyeongensis</name>
    <dbReference type="NCBI Taxonomy" id="2698679"/>
    <lineage>
        <taxon>Bacteria</taxon>
        <taxon>Pseudomonadati</taxon>
        <taxon>Pseudomonadota</taxon>
        <taxon>Alphaproteobacteria</taxon>
        <taxon>Sphingomonadales</taxon>
        <taxon>Sphingomonadaceae</taxon>
        <taxon>Sphingomonas</taxon>
    </lineage>
</organism>
<dbReference type="SUPFAM" id="SSF56935">
    <property type="entry name" value="Porins"/>
    <property type="match status" value="1"/>
</dbReference>
<dbReference type="Gene3D" id="2.170.130.10">
    <property type="entry name" value="TonB-dependent receptor, plug domain"/>
    <property type="match status" value="1"/>
</dbReference>
<dbReference type="Gene3D" id="2.40.170.20">
    <property type="entry name" value="TonB-dependent receptor, beta-barrel domain"/>
    <property type="match status" value="1"/>
</dbReference>
<comment type="similarity">
    <text evidence="12 13">Belongs to the TonB-dependent receptor family.</text>
</comment>
<dbReference type="InterPro" id="IPR039426">
    <property type="entry name" value="TonB-dep_rcpt-like"/>
</dbReference>
<keyword evidence="5 12" id="KW-0812">Transmembrane</keyword>
<dbReference type="PANTHER" id="PTHR32552">
    <property type="entry name" value="FERRICHROME IRON RECEPTOR-RELATED"/>
    <property type="match status" value="1"/>
</dbReference>
<keyword evidence="8" id="KW-0406">Ion transport</keyword>
<keyword evidence="4" id="KW-0410">Iron transport</keyword>
<evidence type="ECO:0000313" key="17">
    <source>
        <dbReference type="EMBL" id="QHL91712.1"/>
    </source>
</evidence>
<evidence type="ECO:0000259" key="16">
    <source>
        <dbReference type="Pfam" id="PF07715"/>
    </source>
</evidence>
<evidence type="ECO:0000256" key="10">
    <source>
        <dbReference type="ARBA" id="ARBA00023136"/>
    </source>
</evidence>
<dbReference type="Pfam" id="PF00593">
    <property type="entry name" value="TonB_dep_Rec_b-barrel"/>
    <property type="match status" value="1"/>
</dbReference>
<dbReference type="GO" id="GO:0009279">
    <property type="term" value="C:cell outer membrane"/>
    <property type="evidence" value="ECO:0007669"/>
    <property type="project" value="UniProtKB-SubCell"/>
</dbReference>
<evidence type="ECO:0000256" key="2">
    <source>
        <dbReference type="ARBA" id="ARBA00022448"/>
    </source>
</evidence>
<evidence type="ECO:0000256" key="8">
    <source>
        <dbReference type="ARBA" id="ARBA00023065"/>
    </source>
</evidence>
<dbReference type="PANTHER" id="PTHR32552:SF89">
    <property type="entry name" value="CATECHOLATE SIDEROPHORE RECEPTOR FIU"/>
    <property type="match status" value="1"/>
</dbReference>
<evidence type="ECO:0000313" key="18">
    <source>
        <dbReference type="Proteomes" id="UP000464468"/>
    </source>
</evidence>
<dbReference type="RefSeq" id="WP_160593747.1">
    <property type="nucleotide sequence ID" value="NZ_CP047895.1"/>
</dbReference>
<keyword evidence="10 12" id="KW-0472">Membrane</keyword>
<gene>
    <name evidence="17" type="ORF">GVO57_00740</name>
</gene>
<evidence type="ECO:0000256" key="3">
    <source>
        <dbReference type="ARBA" id="ARBA00022452"/>
    </source>
</evidence>
<evidence type="ECO:0000256" key="5">
    <source>
        <dbReference type="ARBA" id="ARBA00022692"/>
    </source>
</evidence>
<evidence type="ECO:0000256" key="11">
    <source>
        <dbReference type="ARBA" id="ARBA00023237"/>
    </source>
</evidence>
<dbReference type="AlphaFoldDB" id="A0A7Z2NYF9"/>
<keyword evidence="7" id="KW-0408">Iron</keyword>
<evidence type="ECO:0000256" key="9">
    <source>
        <dbReference type="ARBA" id="ARBA00023077"/>
    </source>
</evidence>
<evidence type="ECO:0000256" key="4">
    <source>
        <dbReference type="ARBA" id="ARBA00022496"/>
    </source>
</evidence>
<feature type="domain" description="TonB-dependent receptor plug" evidence="16">
    <location>
        <begin position="64"/>
        <end position="176"/>
    </location>
</feature>
<keyword evidence="2 12" id="KW-0813">Transport</keyword>
<evidence type="ECO:0000259" key="15">
    <source>
        <dbReference type="Pfam" id="PF00593"/>
    </source>
</evidence>
<keyword evidence="18" id="KW-1185">Reference proteome</keyword>
<dbReference type="EMBL" id="CP047895">
    <property type="protein sequence ID" value="QHL91712.1"/>
    <property type="molecule type" value="Genomic_DNA"/>
</dbReference>
<dbReference type="PROSITE" id="PS52016">
    <property type="entry name" value="TONB_DEPENDENT_REC_3"/>
    <property type="match status" value="1"/>
</dbReference>
<evidence type="ECO:0000256" key="1">
    <source>
        <dbReference type="ARBA" id="ARBA00004571"/>
    </source>
</evidence>
<evidence type="ECO:0000256" key="12">
    <source>
        <dbReference type="PROSITE-ProRule" id="PRU01360"/>
    </source>
</evidence>
<evidence type="ECO:0000256" key="7">
    <source>
        <dbReference type="ARBA" id="ARBA00023004"/>
    </source>
</evidence>
<dbReference type="InterPro" id="IPR036942">
    <property type="entry name" value="Beta-barrel_TonB_sf"/>
</dbReference>
<keyword evidence="17" id="KW-0675">Receptor</keyword>
<reference evidence="17 18" key="1">
    <citation type="submission" date="2020-01" db="EMBL/GenBank/DDBJ databases">
        <title>Sphingomonas sp. C33 whole genome sequece.</title>
        <authorList>
            <person name="Park C."/>
        </authorList>
    </citation>
    <scope>NUCLEOTIDE SEQUENCE [LARGE SCALE GENOMIC DNA]</scope>
    <source>
        <strain evidence="17 18">C33</strain>
    </source>
</reference>
<evidence type="ECO:0000256" key="14">
    <source>
        <dbReference type="SAM" id="SignalP"/>
    </source>
</evidence>
<proteinExistence type="inferred from homology"/>
<dbReference type="InterPro" id="IPR000531">
    <property type="entry name" value="Beta-barrel_TonB"/>
</dbReference>
<keyword evidence="3 12" id="KW-1134">Transmembrane beta strand</keyword>
<dbReference type="KEGG" id="schy:GVO57_00740"/>
<keyword evidence="6 14" id="KW-0732">Signal</keyword>
<sequence length="832" mass="88359">MVKHHALLAGVMLPALAAATAMPAHAARIADPAQADVAAQTDESAAAPADDIVVTAVARGQNRLDATVATSALSGAALIDLAPRSAAEAFRQIPGIRAEASGGEGNANIAVRGLPVASGGAKFLQLQEDGLPVLEFGDITFGNADIFVRTDFNIARIEAVRGGSASTFASNSPGGVINFISKTGEQEGGAIQTTLGLDYEEYRVDFDYGAPIGKDWSFHVGGFYRQGEGPRRLGYDGLKGGQIKLNLTRKFEGGYIRFFGKYLDDRAVGYLPNPVRVTGTDADPTYTSLPGFSINGDSLHSRGFLQALSLNGQNVAQRFDVTDGMRPLVKAFGFETSIDVDDDWTLVNRFRFSDVSGGFTSPFPASVGTAGAIATELGGAGATARFATGPNAGQAVPAGTLVARVVLFNTRLNSLDNITNDLRLTRDLTIGGGEGAVTFGFYKSRQDIATDWLWTSHLLEVRGGGNAGLIDIRTTGGAAVTDGGTVAYGASFFGGCCRRVYDLSYDTNAPFASLNMRFGKLSVDGALRYDFGRARGTTFGADLGGGRVGTRPVDVDGNGTISTAEQLTSVVPLGSPAPVDYNYDYLSYSLGLNYRLADTLALFASYARGGRANADRLLFNDNNVSTTTGALRNPALAVDFVRQLEGGVKYRDGGTQLYATLFHARTEEQNFEATTQRLFDRSYRAWGLELEGSIRRGGFTLSAGATYTDAEITRDAVNPAVAGNRPRRQADFIYQATAQYETDRFALGANMVGTTDSYAQDDNRLKLPGFTQVNAFARFTPVPRVTLSVNANNLFDVNGFTEAEEASIPADGIVRARSINGRTVSAAVRFDF</sequence>
<keyword evidence="9 13" id="KW-0798">TonB box</keyword>
<dbReference type="Proteomes" id="UP000464468">
    <property type="component" value="Chromosome"/>
</dbReference>
<dbReference type="InterPro" id="IPR012910">
    <property type="entry name" value="Plug_dom"/>
</dbReference>
<keyword evidence="11 12" id="KW-0998">Cell outer membrane</keyword>
<evidence type="ECO:0000256" key="13">
    <source>
        <dbReference type="RuleBase" id="RU003357"/>
    </source>
</evidence>
<dbReference type="InterPro" id="IPR037066">
    <property type="entry name" value="Plug_dom_sf"/>
</dbReference>
<feature type="domain" description="TonB-dependent receptor-like beta-barrel" evidence="15">
    <location>
        <begin position="291"/>
        <end position="794"/>
    </location>
</feature>
<dbReference type="Pfam" id="PF07715">
    <property type="entry name" value="Plug"/>
    <property type="match status" value="1"/>
</dbReference>
<comment type="subcellular location">
    <subcellularLocation>
        <location evidence="1 12">Cell outer membrane</location>
        <topology evidence="1 12">Multi-pass membrane protein</topology>
    </subcellularLocation>
</comment>
<evidence type="ECO:0000256" key="6">
    <source>
        <dbReference type="ARBA" id="ARBA00022729"/>
    </source>
</evidence>
<feature type="chain" id="PRO_5031152863" evidence="14">
    <location>
        <begin position="27"/>
        <end position="832"/>
    </location>
</feature>
<accession>A0A7Z2NYF9</accession>
<name>A0A7Z2NYF9_9SPHN</name>
<feature type="signal peptide" evidence="14">
    <location>
        <begin position="1"/>
        <end position="26"/>
    </location>
</feature>
<protein>
    <submittedName>
        <fullName evidence="17">TonB-dependent receptor</fullName>
    </submittedName>
</protein>